<feature type="region of interest" description="Disordered" evidence="1">
    <location>
        <begin position="46"/>
        <end position="73"/>
    </location>
</feature>
<dbReference type="Proteomes" id="UP000078561">
    <property type="component" value="Unassembled WGS sequence"/>
</dbReference>
<evidence type="ECO:0000256" key="3">
    <source>
        <dbReference type="SAM" id="SignalP"/>
    </source>
</evidence>
<organism evidence="4">
    <name type="scientific">Absidia glauca</name>
    <name type="common">Pin mould</name>
    <dbReference type="NCBI Taxonomy" id="4829"/>
    <lineage>
        <taxon>Eukaryota</taxon>
        <taxon>Fungi</taxon>
        <taxon>Fungi incertae sedis</taxon>
        <taxon>Mucoromycota</taxon>
        <taxon>Mucoromycotina</taxon>
        <taxon>Mucoromycetes</taxon>
        <taxon>Mucorales</taxon>
        <taxon>Cunninghamellaceae</taxon>
        <taxon>Absidia</taxon>
    </lineage>
</organism>
<dbReference type="STRING" id="4829.A0A168QK86"/>
<evidence type="ECO:0008006" key="6">
    <source>
        <dbReference type="Google" id="ProtNLM"/>
    </source>
</evidence>
<feature type="compositionally biased region" description="Low complexity" evidence="1">
    <location>
        <begin position="196"/>
        <end position="206"/>
    </location>
</feature>
<keyword evidence="2" id="KW-0812">Transmembrane</keyword>
<dbReference type="InParanoid" id="A0A168QK86"/>
<gene>
    <name evidence="4" type="primary">ABSGL_10796.1 scaffold 12033</name>
</gene>
<feature type="transmembrane region" description="Helical" evidence="2">
    <location>
        <begin position="133"/>
        <end position="156"/>
    </location>
</feature>
<evidence type="ECO:0000256" key="1">
    <source>
        <dbReference type="SAM" id="MobiDB-lite"/>
    </source>
</evidence>
<feature type="compositionally biased region" description="Basic and acidic residues" evidence="1">
    <location>
        <begin position="46"/>
        <end position="58"/>
    </location>
</feature>
<feature type="compositionally biased region" description="Polar residues" evidence="1">
    <location>
        <begin position="305"/>
        <end position="315"/>
    </location>
</feature>
<reference evidence="4" key="1">
    <citation type="submission" date="2016-04" db="EMBL/GenBank/DDBJ databases">
        <authorList>
            <person name="Evans L.H."/>
            <person name="Alamgir A."/>
            <person name="Owens N."/>
            <person name="Weber N.D."/>
            <person name="Virtaneva K."/>
            <person name="Barbian K."/>
            <person name="Babar A."/>
            <person name="Rosenke K."/>
        </authorList>
    </citation>
    <scope>NUCLEOTIDE SEQUENCE [LARGE SCALE GENOMIC DNA]</scope>
    <source>
        <strain evidence="4">CBS 101.48</strain>
    </source>
</reference>
<feature type="compositionally biased region" description="Low complexity" evidence="1">
    <location>
        <begin position="331"/>
        <end position="348"/>
    </location>
</feature>
<dbReference type="EMBL" id="LT554417">
    <property type="protein sequence ID" value="SAM04930.1"/>
    <property type="molecule type" value="Genomic_DNA"/>
</dbReference>
<feature type="region of interest" description="Disordered" evidence="1">
    <location>
        <begin position="250"/>
        <end position="417"/>
    </location>
</feature>
<evidence type="ECO:0000313" key="5">
    <source>
        <dbReference type="Proteomes" id="UP000078561"/>
    </source>
</evidence>
<feature type="compositionally biased region" description="Low complexity" evidence="1">
    <location>
        <begin position="101"/>
        <end position="121"/>
    </location>
</feature>
<keyword evidence="2" id="KW-0472">Membrane</keyword>
<feature type="region of interest" description="Disordered" evidence="1">
    <location>
        <begin position="176"/>
        <end position="232"/>
    </location>
</feature>
<feature type="compositionally biased region" description="Basic and acidic residues" evidence="1">
    <location>
        <begin position="404"/>
        <end position="417"/>
    </location>
</feature>
<keyword evidence="5" id="KW-1185">Reference proteome</keyword>
<name>A0A168QK86_ABSGL</name>
<proteinExistence type="predicted"/>
<feature type="chain" id="PRO_5007899931" description="Mid2 domain-containing protein" evidence="3">
    <location>
        <begin position="23"/>
        <end position="417"/>
    </location>
</feature>
<feature type="signal peptide" evidence="3">
    <location>
        <begin position="1"/>
        <end position="22"/>
    </location>
</feature>
<dbReference type="CDD" id="cd12087">
    <property type="entry name" value="TM_EGFR-like"/>
    <property type="match status" value="1"/>
</dbReference>
<protein>
    <recommendedName>
        <fullName evidence="6">Mid2 domain-containing protein</fullName>
    </recommendedName>
</protein>
<evidence type="ECO:0000256" key="2">
    <source>
        <dbReference type="SAM" id="Phobius"/>
    </source>
</evidence>
<evidence type="ECO:0000313" key="4">
    <source>
        <dbReference type="EMBL" id="SAM04930.1"/>
    </source>
</evidence>
<feature type="compositionally biased region" description="Pro residues" evidence="1">
    <location>
        <begin position="372"/>
        <end position="395"/>
    </location>
</feature>
<feature type="compositionally biased region" description="Low complexity" evidence="1">
    <location>
        <begin position="176"/>
        <end position="186"/>
    </location>
</feature>
<dbReference type="AlphaFoldDB" id="A0A168QK86"/>
<accession>A0A168QK86</accession>
<sequence>MISLLPLQSVILVLLLLNFVFCLDVSNQRLKRDSASSRAPLHAREDYSNFNLTDHHNSNDSSEPTKTNKYPRLQQPPSVTTIIIIQTSNGQTYHELGGGTSPTTSSSNDGVGDPNGGDVNAVTDHDNKVLKRIISITTVVGGVGIVLIIAGTVLFVRMRSKQRRMKLIQQCQLPSSSIISGTHGSGNDTNHQRNQSSSSSSSASPSNPQDDEEAIEMTSTTSPSAPPETIFLPDHSRSRLLQSLQLQTLIPPSSSTFSPPTASATPAPSAPSAKELELSSSPPALPLLTISSPLGQQPLLPPSSTYDQDSPDTTHSISESSPSSPSPSSPSSPLSPASPLSSSSSSSSRATPALHLKSMAGTPGSNSTDQIHPPPTLTPELPPPAYTPSAPPLFALPPSRRRRSADELSLDRYKRNL</sequence>
<keyword evidence="3" id="KW-0732">Signal</keyword>
<keyword evidence="2" id="KW-1133">Transmembrane helix</keyword>
<feature type="compositionally biased region" description="Low complexity" evidence="1">
    <location>
        <begin position="250"/>
        <end position="304"/>
    </location>
</feature>
<feature type="region of interest" description="Disordered" evidence="1">
    <location>
        <begin position="94"/>
        <end position="121"/>
    </location>
</feature>
<feature type="compositionally biased region" description="Polar residues" evidence="1">
    <location>
        <begin position="59"/>
        <end position="68"/>
    </location>
</feature>